<gene>
    <name evidence="5" type="ORF">JM946_13795</name>
</gene>
<evidence type="ECO:0000256" key="1">
    <source>
        <dbReference type="ARBA" id="ARBA00010164"/>
    </source>
</evidence>
<sequence>MTRAEAEAAMAFGAGTSAGGARPKFTVSRNHALWLAKLNRHTDRFNEVRIEAAMLDLAAACGISVPEHHVAHLHAQDVLLVERFDRIMTGAGLERRQMVSASTVFLSNEAAAQYSHTGSYPRFARELSRWTITGEQDRRQLFRRIAFHALTSSTDDHERNHALVAEGHHLRLAPAFDLVPQPGHTRRRYLALVIGEYGALAIRENLLSSAEIFGLSRAEANRLIDEVQHIVRSQWRARLAARDVCPSDVEAIAHCFDPPSFEAPPA</sequence>
<dbReference type="Pfam" id="PF07804">
    <property type="entry name" value="HipA_C"/>
    <property type="match status" value="1"/>
</dbReference>
<evidence type="ECO:0000256" key="3">
    <source>
        <dbReference type="ARBA" id="ARBA00022777"/>
    </source>
</evidence>
<dbReference type="InterPro" id="IPR052028">
    <property type="entry name" value="HipA_Ser/Thr_kinase"/>
</dbReference>
<evidence type="ECO:0000313" key="5">
    <source>
        <dbReference type="EMBL" id="MBM0105809.1"/>
    </source>
</evidence>
<evidence type="ECO:0000259" key="4">
    <source>
        <dbReference type="Pfam" id="PF07804"/>
    </source>
</evidence>
<dbReference type="Proteomes" id="UP000661077">
    <property type="component" value="Unassembled WGS sequence"/>
</dbReference>
<reference evidence="5 6" key="1">
    <citation type="journal article" date="2021" name="Int. J. Syst. Evol. Microbiol.">
        <title>Steroidobacter gossypii sp. nov., isolated from soil of cotton cropping field.</title>
        <authorList>
            <person name="Huang R."/>
            <person name="Yang S."/>
            <person name="Zhen C."/>
            <person name="Liu W."/>
        </authorList>
    </citation>
    <scope>NUCLEOTIDE SEQUENCE [LARGE SCALE GENOMIC DNA]</scope>
    <source>
        <strain evidence="5 6">S1-65</strain>
    </source>
</reference>
<organism evidence="5 6">
    <name type="scientific">Steroidobacter gossypii</name>
    <dbReference type="NCBI Taxonomy" id="2805490"/>
    <lineage>
        <taxon>Bacteria</taxon>
        <taxon>Pseudomonadati</taxon>
        <taxon>Pseudomonadota</taxon>
        <taxon>Gammaproteobacteria</taxon>
        <taxon>Steroidobacterales</taxon>
        <taxon>Steroidobacteraceae</taxon>
        <taxon>Steroidobacter</taxon>
    </lineage>
</organism>
<name>A0ABS1WXW3_9GAMM</name>
<proteinExistence type="inferred from homology"/>
<keyword evidence="6" id="KW-1185">Reference proteome</keyword>
<keyword evidence="2" id="KW-0808">Transferase</keyword>
<dbReference type="PANTHER" id="PTHR37419:SF8">
    <property type="entry name" value="TOXIN YJJJ"/>
    <property type="match status" value="1"/>
</dbReference>
<evidence type="ECO:0000256" key="2">
    <source>
        <dbReference type="ARBA" id="ARBA00022679"/>
    </source>
</evidence>
<dbReference type="EMBL" id="JAEVLS010000002">
    <property type="protein sequence ID" value="MBM0105809.1"/>
    <property type="molecule type" value="Genomic_DNA"/>
</dbReference>
<feature type="domain" description="HipA-like C-terminal" evidence="4">
    <location>
        <begin position="16"/>
        <end position="235"/>
    </location>
</feature>
<dbReference type="PANTHER" id="PTHR37419">
    <property type="entry name" value="SERINE/THREONINE-PROTEIN KINASE TOXIN HIPA"/>
    <property type="match status" value="1"/>
</dbReference>
<accession>A0ABS1WXW3</accession>
<comment type="caution">
    <text evidence="5">The sequence shown here is derived from an EMBL/GenBank/DDBJ whole genome shotgun (WGS) entry which is preliminary data.</text>
</comment>
<comment type="similarity">
    <text evidence="1">Belongs to the HipA Ser/Thr kinase family.</text>
</comment>
<evidence type="ECO:0000313" key="6">
    <source>
        <dbReference type="Proteomes" id="UP000661077"/>
    </source>
</evidence>
<dbReference type="InterPro" id="IPR012893">
    <property type="entry name" value="HipA-like_C"/>
</dbReference>
<protein>
    <submittedName>
        <fullName evidence="5">HipA domain-containing protein</fullName>
    </submittedName>
</protein>
<keyword evidence="3" id="KW-0418">Kinase</keyword>